<comment type="cofactor">
    <cofactor evidence="1">
        <name>Zn(2+)</name>
        <dbReference type="ChEBI" id="CHEBI:29105"/>
    </cofactor>
    <text evidence="1">Binds 2 Zn(2+) ions per subunit.</text>
</comment>
<dbReference type="Pfam" id="PF01546">
    <property type="entry name" value="Peptidase_M20"/>
    <property type="match status" value="1"/>
</dbReference>
<feature type="binding site" evidence="1">
    <location>
        <position position="25"/>
    </location>
    <ligand>
        <name>Zn(2+)</name>
        <dbReference type="ChEBI" id="CHEBI:29105"/>
        <label>1</label>
    </ligand>
</feature>
<protein>
    <recommendedName>
        <fullName evidence="2">Peptidase M20 dimerisation domain-containing protein</fullName>
    </recommendedName>
</protein>
<dbReference type="SUPFAM" id="SSF53187">
    <property type="entry name" value="Zn-dependent exopeptidases"/>
    <property type="match status" value="1"/>
</dbReference>
<reference evidence="3" key="1">
    <citation type="submission" date="2019-08" db="EMBL/GenBank/DDBJ databases">
        <title>The genome of the North American firefly Photinus pyralis.</title>
        <authorList>
            <consortium name="Photinus pyralis genome working group"/>
            <person name="Fallon T.R."/>
            <person name="Sander Lower S.E."/>
            <person name="Weng J.-K."/>
        </authorList>
    </citation>
    <scope>NUCLEOTIDE SEQUENCE</scope>
    <source>
        <strain evidence="3">TRF0915ILg1</strain>
        <tissue evidence="3">Whole body</tissue>
    </source>
</reference>
<dbReference type="GO" id="GO:0046872">
    <property type="term" value="F:metal ion binding"/>
    <property type="evidence" value="ECO:0007669"/>
    <property type="project" value="UniProtKB-KW"/>
</dbReference>
<name>A0A8K0DIB6_IGNLU</name>
<dbReference type="GO" id="GO:0004046">
    <property type="term" value="F:aminoacylase activity"/>
    <property type="evidence" value="ECO:0007669"/>
    <property type="project" value="TreeGrafter"/>
</dbReference>
<dbReference type="InterPro" id="IPR002933">
    <property type="entry name" value="Peptidase_M20"/>
</dbReference>
<organism evidence="3 4">
    <name type="scientific">Ignelater luminosus</name>
    <name type="common">Cucubano</name>
    <name type="synonym">Pyrophorus luminosus</name>
    <dbReference type="NCBI Taxonomy" id="2038154"/>
    <lineage>
        <taxon>Eukaryota</taxon>
        <taxon>Metazoa</taxon>
        <taxon>Ecdysozoa</taxon>
        <taxon>Arthropoda</taxon>
        <taxon>Hexapoda</taxon>
        <taxon>Insecta</taxon>
        <taxon>Pterygota</taxon>
        <taxon>Neoptera</taxon>
        <taxon>Endopterygota</taxon>
        <taxon>Coleoptera</taxon>
        <taxon>Polyphaga</taxon>
        <taxon>Elateriformia</taxon>
        <taxon>Elateroidea</taxon>
        <taxon>Elateridae</taxon>
        <taxon>Agrypninae</taxon>
        <taxon>Pyrophorini</taxon>
        <taxon>Ignelater</taxon>
    </lineage>
</organism>
<comment type="caution">
    <text evidence="3">The sequence shown here is derived from an EMBL/GenBank/DDBJ whole genome shotgun (WGS) entry which is preliminary data.</text>
</comment>
<feature type="domain" description="Peptidase M20 dimerisation" evidence="2">
    <location>
        <begin position="63"/>
        <end position="159"/>
    </location>
</feature>
<dbReference type="PIRSF" id="PIRSF036696">
    <property type="entry name" value="ACY-1"/>
    <property type="match status" value="1"/>
</dbReference>
<feature type="binding site" evidence="1">
    <location>
        <position position="224"/>
    </location>
    <ligand>
        <name>Zn(2+)</name>
        <dbReference type="ChEBI" id="CHEBI:29105"/>
        <label>2</label>
    </ligand>
</feature>
<dbReference type="Gene3D" id="3.30.70.360">
    <property type="match status" value="1"/>
</dbReference>
<evidence type="ECO:0000256" key="1">
    <source>
        <dbReference type="PIRSR" id="PIRSR036696-2"/>
    </source>
</evidence>
<gene>
    <name evidence="3" type="ORF">ILUMI_01523</name>
</gene>
<dbReference type="InterPro" id="IPR052083">
    <property type="entry name" value="Aminoacylase-1_M20A"/>
</dbReference>
<dbReference type="FunFam" id="3.30.70.360:FF:000005">
    <property type="entry name" value="Putative Aminoacylase-1"/>
    <property type="match status" value="1"/>
</dbReference>
<dbReference type="PANTHER" id="PTHR45892:SF1">
    <property type="entry name" value="AMINOACYLASE-1"/>
    <property type="match status" value="1"/>
</dbReference>
<proteinExistence type="predicted"/>
<feature type="binding site" evidence="1">
    <location>
        <position position="25"/>
    </location>
    <ligand>
        <name>Zn(2+)</name>
        <dbReference type="ChEBI" id="CHEBI:29105"/>
        <label>2</label>
    </ligand>
</feature>
<evidence type="ECO:0000259" key="2">
    <source>
        <dbReference type="Pfam" id="PF07687"/>
    </source>
</evidence>
<dbReference type="InterPro" id="IPR011650">
    <property type="entry name" value="Peptidase_M20_dimer"/>
</dbReference>
<dbReference type="Gene3D" id="1.10.150.900">
    <property type="match status" value="1"/>
</dbReference>
<dbReference type="PANTHER" id="PTHR45892">
    <property type="entry name" value="AMINOACYLASE-1"/>
    <property type="match status" value="1"/>
</dbReference>
<dbReference type="InterPro" id="IPR036264">
    <property type="entry name" value="Bact_exopeptidase_dim_dom"/>
</dbReference>
<dbReference type="Proteomes" id="UP000801492">
    <property type="component" value="Unassembled WGS sequence"/>
</dbReference>
<accession>A0A8K0DIB6</accession>
<dbReference type="EMBL" id="VTPC01000718">
    <property type="protein sequence ID" value="KAF2904639.1"/>
    <property type="molecule type" value="Genomic_DNA"/>
</dbReference>
<sequence length="254" mass="28774">EKWIHDPFAAEIDEKGNIYGRGAQDMKCVSIEYLEAIHRLKKANVTLRRTVHLSFVSAMQDHCPGQTGHSSVLLPNTAREKMMLDKFCKFREQEKKKLENNPSLTLGDVTTVNVTMVQGGVHMNVIPSEFIVSIDCRISPTLDIAKFEKTLKRWCEEAGEGVWIEFEAKEPQTPASRLDDSNPFWVAFKKASDNIAATDSRYIRELGIPAIGFSPINNTPVLLHDHNEYLNKDVFLRDIEIYCKLIPAIANVET</sequence>
<dbReference type="Pfam" id="PF07687">
    <property type="entry name" value="M20_dimer"/>
    <property type="match status" value="1"/>
</dbReference>
<keyword evidence="1" id="KW-0479">Metal-binding</keyword>
<dbReference type="AlphaFoldDB" id="A0A8K0DIB6"/>
<dbReference type="SUPFAM" id="SSF55031">
    <property type="entry name" value="Bacterial exopeptidase dimerisation domain"/>
    <property type="match status" value="1"/>
</dbReference>
<evidence type="ECO:0000313" key="4">
    <source>
        <dbReference type="Proteomes" id="UP000801492"/>
    </source>
</evidence>
<evidence type="ECO:0000313" key="3">
    <source>
        <dbReference type="EMBL" id="KAF2904639.1"/>
    </source>
</evidence>
<keyword evidence="4" id="KW-1185">Reference proteome</keyword>
<keyword evidence="1" id="KW-0862">Zinc</keyword>
<dbReference type="Gene3D" id="3.40.630.10">
    <property type="entry name" value="Zn peptidases"/>
    <property type="match status" value="1"/>
</dbReference>
<feature type="non-terminal residue" evidence="3">
    <location>
        <position position="1"/>
    </location>
</feature>
<dbReference type="OrthoDB" id="3064516at2759"/>